<dbReference type="Pfam" id="PF11628">
    <property type="entry name" value="TCR_zetazeta"/>
    <property type="match status" value="1"/>
</dbReference>
<gene>
    <name evidence="18" type="ORF">scyTo_0001021</name>
</gene>
<feature type="region of interest" description="Disordered" evidence="16">
    <location>
        <begin position="94"/>
        <end position="209"/>
    </location>
</feature>
<keyword evidence="4" id="KW-1003">Cell membrane</keyword>
<keyword evidence="10 17" id="KW-1133">Transmembrane helix</keyword>
<evidence type="ECO:0000256" key="2">
    <source>
        <dbReference type="ARBA" id="ARBA00007280"/>
    </source>
</evidence>
<evidence type="ECO:0000256" key="15">
    <source>
        <dbReference type="ARBA" id="ARBA00045360"/>
    </source>
</evidence>
<evidence type="ECO:0000256" key="12">
    <source>
        <dbReference type="ARBA" id="ARBA00023136"/>
    </source>
</evidence>
<comment type="function">
    <text evidence="15">Part of the TCR-CD3 complex present on T-lymphocyte cell surface that plays an essential role in adaptive immune response. When antigen presenting cells (APCs) activate T-cell receptor (TCR), TCR-mediated signals are transmitted across the cell membrane by the CD3 chains CD3D, CD3E, CD3G and CD3Z. All CD3 chains contain immunoreceptor tyrosine-based activation motifs (ITAMs) in their cytoplasmic domain. Upon TCR engagement, these motifs become phosphorylated by Src family protein tyrosine kinases LCK and FYN, resulting in the activation of downstream signaling pathways. CD3Z ITAMs phosphorylation creates multiple docking sites for the protein kinase ZAP70 leading to ZAP70 phosphorylation and its conversion into a catalytically active enzyme. Plays an important role in intrathymic T-cell differentiation. Additionally, participates in the activity-dependent synapse formation of retinal ganglion cells (RGCs) in both the retina and dorsal lateral geniculate nucleus (dLGN).</text>
</comment>
<feature type="compositionally biased region" description="Polar residues" evidence="16">
    <location>
        <begin position="185"/>
        <end position="197"/>
    </location>
</feature>
<reference evidence="18 19" key="1">
    <citation type="journal article" date="2018" name="Nat. Ecol. Evol.">
        <title>Shark genomes provide insights into elasmobranch evolution and the origin of vertebrates.</title>
        <authorList>
            <person name="Hara Y"/>
            <person name="Yamaguchi K"/>
            <person name="Onimaru K"/>
            <person name="Kadota M"/>
            <person name="Koyanagi M"/>
            <person name="Keeley SD"/>
            <person name="Tatsumi K"/>
            <person name="Tanaka K"/>
            <person name="Motone F"/>
            <person name="Kageyama Y"/>
            <person name="Nozu R"/>
            <person name="Adachi N"/>
            <person name="Nishimura O"/>
            <person name="Nakagawa R"/>
            <person name="Tanegashima C"/>
            <person name="Kiyatake I"/>
            <person name="Matsumoto R"/>
            <person name="Murakumo K"/>
            <person name="Nishida K"/>
            <person name="Terakita A"/>
            <person name="Kuratani S"/>
            <person name="Sato K"/>
            <person name="Hyodo S Kuraku.S."/>
        </authorList>
    </citation>
    <scope>NUCLEOTIDE SEQUENCE [LARGE SCALE GENOMIC DNA]</scope>
</reference>
<dbReference type="InterPro" id="IPR003110">
    <property type="entry name" value="Phos_immunorcpt_sig_ITAM"/>
</dbReference>
<dbReference type="PANTHER" id="PTHR10035">
    <property type="entry name" value="T-CELL SURFACE GLYCOPROTEIN CD3 ZETA CHAIN"/>
    <property type="match status" value="1"/>
</dbReference>
<keyword evidence="5" id="KW-0597">Phosphoprotein</keyword>
<keyword evidence="12 17" id="KW-0472">Membrane</keyword>
<feature type="compositionally biased region" description="Basic and acidic residues" evidence="16">
    <location>
        <begin position="110"/>
        <end position="119"/>
    </location>
</feature>
<name>A0A401P7Z8_SCYTO</name>
<evidence type="ECO:0000256" key="11">
    <source>
        <dbReference type="ARBA" id="ARBA00023130"/>
    </source>
</evidence>
<dbReference type="AlphaFoldDB" id="A0A401P7Z8"/>
<evidence type="ECO:0000256" key="10">
    <source>
        <dbReference type="ARBA" id="ARBA00022989"/>
    </source>
</evidence>
<evidence type="ECO:0000256" key="17">
    <source>
        <dbReference type="SAM" id="Phobius"/>
    </source>
</evidence>
<evidence type="ECO:0000256" key="1">
    <source>
        <dbReference type="ARBA" id="ARBA00004251"/>
    </source>
</evidence>
<sequence length="209" mass="24159">MYSSQDRFINQKGKTAFLMMLNFHIQCGFIIFLYSLMSYELRICTEVLADAYVMELSDPKLCYILDGILFVYGIIITALYLKLRFSKVKGKNEDVPASQMHVEDQYQPLQKKDQDDYSHLRLKNRNQDTEAGIGAKRNQRRDDAAHNDTYSKLNPKNRSEPYGELKPTQQKRRGKGGNDIYQGLSAATQDTYDQLQMQPLPAVPPHPRR</sequence>
<dbReference type="EMBL" id="BFAA01000214">
    <property type="protein sequence ID" value="GCB69269.1"/>
    <property type="molecule type" value="Genomic_DNA"/>
</dbReference>
<keyword evidence="6 17" id="KW-0812">Transmembrane</keyword>
<evidence type="ECO:0000313" key="18">
    <source>
        <dbReference type="EMBL" id="GCB69269.1"/>
    </source>
</evidence>
<feature type="transmembrane region" description="Helical" evidence="17">
    <location>
        <begin position="61"/>
        <end position="81"/>
    </location>
</feature>
<protein>
    <recommendedName>
        <fullName evidence="3">T-cell surface glycoprotein CD3 zeta chain</fullName>
    </recommendedName>
    <alternativeName>
        <fullName evidence="14">T-cell receptor T3 zeta chain</fullName>
    </alternativeName>
</protein>
<dbReference type="InterPro" id="IPR021663">
    <property type="entry name" value="CD3_zeta/IgE_Fc_rcpt_gamma"/>
</dbReference>
<keyword evidence="9" id="KW-0391">Immunity</keyword>
<comment type="subcellular location">
    <subcellularLocation>
        <location evidence="1">Cell membrane</location>
        <topology evidence="1">Single-pass type I membrane protein</topology>
    </subcellularLocation>
</comment>
<dbReference type="GO" id="GO:0098797">
    <property type="term" value="C:plasma membrane protein complex"/>
    <property type="evidence" value="ECO:0007669"/>
    <property type="project" value="UniProtKB-ARBA"/>
</dbReference>
<evidence type="ECO:0000256" key="7">
    <source>
        <dbReference type="ARBA" id="ARBA00022729"/>
    </source>
</evidence>
<keyword evidence="7" id="KW-0732">Signal</keyword>
<dbReference type="GO" id="GO:0004888">
    <property type="term" value="F:transmembrane signaling receptor activity"/>
    <property type="evidence" value="ECO:0007669"/>
    <property type="project" value="InterPro"/>
</dbReference>
<proteinExistence type="inferred from homology"/>
<evidence type="ECO:0000256" key="9">
    <source>
        <dbReference type="ARBA" id="ARBA00022859"/>
    </source>
</evidence>
<evidence type="ECO:0000256" key="16">
    <source>
        <dbReference type="SAM" id="MobiDB-lite"/>
    </source>
</evidence>
<dbReference type="OrthoDB" id="9941225at2759"/>
<keyword evidence="8" id="KW-0677">Repeat</keyword>
<accession>A0A401P7Z8</accession>
<feature type="transmembrane region" description="Helical" evidence="17">
    <location>
        <begin position="21"/>
        <end position="41"/>
    </location>
</feature>
<dbReference type="STRING" id="75743.A0A401P7Z8"/>
<evidence type="ECO:0000256" key="3">
    <source>
        <dbReference type="ARBA" id="ARBA00020448"/>
    </source>
</evidence>
<evidence type="ECO:0000313" key="19">
    <source>
        <dbReference type="Proteomes" id="UP000288216"/>
    </source>
</evidence>
<dbReference type="PANTHER" id="PTHR10035:SF2">
    <property type="entry name" value="T-CELL SURFACE GLYCOPROTEIN CD3 ZETA CHAIN"/>
    <property type="match status" value="1"/>
</dbReference>
<evidence type="ECO:0000256" key="13">
    <source>
        <dbReference type="ARBA" id="ARBA00023170"/>
    </source>
</evidence>
<evidence type="ECO:0000256" key="4">
    <source>
        <dbReference type="ARBA" id="ARBA00022475"/>
    </source>
</evidence>
<dbReference type="SMART" id="SM00077">
    <property type="entry name" value="ITAM"/>
    <property type="match status" value="3"/>
</dbReference>
<evidence type="ECO:0000256" key="8">
    <source>
        <dbReference type="ARBA" id="ARBA00022737"/>
    </source>
</evidence>
<evidence type="ECO:0000256" key="5">
    <source>
        <dbReference type="ARBA" id="ARBA00022553"/>
    </source>
</evidence>
<organism evidence="18 19">
    <name type="scientific">Scyliorhinus torazame</name>
    <name type="common">Cloudy catshark</name>
    <name type="synonym">Catulus torazame</name>
    <dbReference type="NCBI Taxonomy" id="75743"/>
    <lineage>
        <taxon>Eukaryota</taxon>
        <taxon>Metazoa</taxon>
        <taxon>Chordata</taxon>
        <taxon>Craniata</taxon>
        <taxon>Vertebrata</taxon>
        <taxon>Chondrichthyes</taxon>
        <taxon>Elasmobranchii</taxon>
        <taxon>Galeomorphii</taxon>
        <taxon>Galeoidea</taxon>
        <taxon>Carcharhiniformes</taxon>
        <taxon>Scyliorhinidae</taxon>
        <taxon>Scyliorhinus</taxon>
    </lineage>
</organism>
<keyword evidence="19" id="KW-1185">Reference proteome</keyword>
<comment type="similarity">
    <text evidence="2">Belongs to the CD3Z/FCER1G family.</text>
</comment>
<evidence type="ECO:0000256" key="6">
    <source>
        <dbReference type="ARBA" id="ARBA00022692"/>
    </source>
</evidence>
<dbReference type="InterPro" id="IPR024128">
    <property type="entry name" value="T-cell_CD3_zeta"/>
</dbReference>
<comment type="caution">
    <text evidence="18">The sequence shown here is derived from an EMBL/GenBank/DDBJ whole genome shotgun (WGS) entry which is preliminary data.</text>
</comment>
<keyword evidence="11" id="KW-1064">Adaptive immunity</keyword>
<keyword evidence="13" id="KW-0675">Receptor</keyword>
<dbReference type="Proteomes" id="UP000288216">
    <property type="component" value="Unassembled WGS sequence"/>
</dbReference>
<evidence type="ECO:0000256" key="14">
    <source>
        <dbReference type="ARBA" id="ARBA00030941"/>
    </source>
</evidence>
<dbReference type="GO" id="GO:0007166">
    <property type="term" value="P:cell surface receptor signaling pathway"/>
    <property type="evidence" value="ECO:0007669"/>
    <property type="project" value="InterPro"/>
</dbReference>
<dbReference type="GO" id="GO:0002250">
    <property type="term" value="P:adaptive immune response"/>
    <property type="evidence" value="ECO:0007669"/>
    <property type="project" value="UniProtKB-KW"/>
</dbReference>